<reference evidence="1 2" key="1">
    <citation type="journal article" date="2015" name="Genome Announc.">
        <title>The 474-Kilobase-Pair Complete Genome Sequence of CeV-01B, a Virus Infecting Haptolina (Chrysochromulina) ericina (Prymnesiophyceae).</title>
        <authorList>
            <person name="Gallot-Lavallee L."/>
            <person name="Pagarete A."/>
            <person name="Legendre M."/>
            <person name="Santini S."/>
            <person name="Sandaa R.A."/>
            <person name="Himmelbauer H."/>
            <person name="Ogata H."/>
            <person name="Bratbak G."/>
            <person name="Claverie J.M."/>
        </authorList>
    </citation>
    <scope>NUCLEOTIDE SEQUENCE [LARGE SCALE GENOMIC DNA]</scope>
    <source>
        <strain evidence="1">CeV-01B</strain>
    </source>
</reference>
<proteinExistence type="predicted"/>
<name>A0A0N9QXS4_9VIRU</name>
<protein>
    <submittedName>
        <fullName evidence="1">Uncharacterized protein</fullName>
    </submittedName>
</protein>
<sequence>MDYQLSNNDKLQLQEMIKTNDVEDKTELIRATKHSKLIRDQVKLLEQLKQDYSQLYKSNFQEFDTLTVEKCHFLFQNYTDIYNKVLKNEINLDILNKFLDTLELIENGEVDQHEASVKVGTYLKELYVDSALKKTEKMDAENNNNDDEKNEIMEISWSEYKRVGL</sequence>
<dbReference type="Proteomes" id="UP000203826">
    <property type="component" value="Segment"/>
</dbReference>
<evidence type="ECO:0000313" key="1">
    <source>
        <dbReference type="EMBL" id="ALH23312.1"/>
    </source>
</evidence>
<accession>A0A0N9QXS4</accession>
<keyword evidence="2" id="KW-1185">Reference proteome</keyword>
<organism evidence="1 2">
    <name type="scientific">Chrysochromulina ericina virus CeV-01B</name>
    <dbReference type="NCBI Taxonomy" id="3070830"/>
    <lineage>
        <taxon>Viruses</taxon>
        <taxon>Varidnaviria</taxon>
        <taxon>Bamfordvirae</taxon>
        <taxon>Nucleocytoviricota</taxon>
        <taxon>Megaviricetes</taxon>
        <taxon>Imitervirales</taxon>
        <taxon>Mesomimiviridae</taxon>
        <taxon>Tethysvirus</taxon>
        <taxon>Tethysvirus raunefjordenense</taxon>
    </lineage>
</organism>
<dbReference type="OrthoDB" id="37113at10239"/>
<gene>
    <name evidence="1" type="ORF">ceV_406</name>
</gene>
<dbReference type="EMBL" id="KT820662">
    <property type="protein sequence ID" value="ALH23312.1"/>
    <property type="molecule type" value="Genomic_DNA"/>
</dbReference>
<evidence type="ECO:0000313" key="2">
    <source>
        <dbReference type="Proteomes" id="UP000203826"/>
    </source>
</evidence>
<dbReference type="KEGG" id="vg:26049273"/>